<gene>
    <name evidence="2" type="ORF">Tci_513447</name>
</gene>
<comment type="caution">
    <text evidence="2">The sequence shown here is derived from an EMBL/GenBank/DDBJ whole genome shotgun (WGS) entry which is preliminary data.</text>
</comment>
<sequence>MKRSESIAIGADVIMAVEEKTESQGGWGDSCDKKKDDNKPQDEAEGSSEQTTDNGINWDGTRRNEVGTKAGERRKRDEFLKEITMRGQLVDKMMVLD</sequence>
<feature type="region of interest" description="Disordered" evidence="1">
    <location>
        <begin position="19"/>
        <end position="74"/>
    </location>
</feature>
<dbReference type="EMBL" id="BKCJ010276108">
    <property type="protein sequence ID" value="GEZ41474.1"/>
    <property type="molecule type" value="Genomic_DNA"/>
</dbReference>
<proteinExistence type="predicted"/>
<name>A0A699IIU9_TANCI</name>
<protein>
    <submittedName>
        <fullName evidence="2">Uncharacterized protein</fullName>
    </submittedName>
</protein>
<dbReference type="AlphaFoldDB" id="A0A699IIU9"/>
<organism evidence="2">
    <name type="scientific">Tanacetum cinerariifolium</name>
    <name type="common">Dalmatian daisy</name>
    <name type="synonym">Chrysanthemum cinerariifolium</name>
    <dbReference type="NCBI Taxonomy" id="118510"/>
    <lineage>
        <taxon>Eukaryota</taxon>
        <taxon>Viridiplantae</taxon>
        <taxon>Streptophyta</taxon>
        <taxon>Embryophyta</taxon>
        <taxon>Tracheophyta</taxon>
        <taxon>Spermatophyta</taxon>
        <taxon>Magnoliopsida</taxon>
        <taxon>eudicotyledons</taxon>
        <taxon>Gunneridae</taxon>
        <taxon>Pentapetalae</taxon>
        <taxon>asterids</taxon>
        <taxon>campanulids</taxon>
        <taxon>Asterales</taxon>
        <taxon>Asteraceae</taxon>
        <taxon>Asteroideae</taxon>
        <taxon>Anthemideae</taxon>
        <taxon>Anthemidinae</taxon>
        <taxon>Tanacetum</taxon>
    </lineage>
</organism>
<reference evidence="2" key="1">
    <citation type="journal article" date="2019" name="Sci. Rep.">
        <title>Draft genome of Tanacetum cinerariifolium, the natural source of mosquito coil.</title>
        <authorList>
            <person name="Yamashiro T."/>
            <person name="Shiraishi A."/>
            <person name="Satake H."/>
            <person name="Nakayama K."/>
        </authorList>
    </citation>
    <scope>NUCLEOTIDE SEQUENCE</scope>
</reference>
<feature type="compositionally biased region" description="Basic and acidic residues" evidence="1">
    <location>
        <begin position="60"/>
        <end position="74"/>
    </location>
</feature>
<accession>A0A699IIU9</accession>
<feature type="compositionally biased region" description="Basic and acidic residues" evidence="1">
    <location>
        <begin position="30"/>
        <end position="42"/>
    </location>
</feature>
<evidence type="ECO:0000313" key="2">
    <source>
        <dbReference type="EMBL" id="GEZ41474.1"/>
    </source>
</evidence>
<evidence type="ECO:0000256" key="1">
    <source>
        <dbReference type="SAM" id="MobiDB-lite"/>
    </source>
</evidence>